<dbReference type="InterPro" id="IPR040256">
    <property type="entry name" value="At4g02000-like"/>
</dbReference>
<dbReference type="PANTHER" id="PTHR31286">
    <property type="entry name" value="GLYCINE-RICH CELL WALL STRUCTURAL PROTEIN 1.8-LIKE"/>
    <property type="match status" value="1"/>
</dbReference>
<sequence>MMDEVITKVCMIGMGRLGFARVLIELNAEKNFKDVIEIAYRKSGVSTSMTKYVQVEYAWRPTRCSYCCVFRHDDVNCRMIPKEAGNEKPSTEQSEKDDGFQKVTNRKDKNGDQFDNNRRNVQSGMNGYTRKANYPNRMAGFRQNYNKQEYKAKKNARVANKMNMESINVVENHTCGSVSRPGNDKVTGNDSKPVEVAKEAGQNKYPEGSSNNDSPIDKSNETRANGGQKQNKVGIIRQNRYSVLESMVDEEVLRPNNEDRKYVDSVLETNVDPTVTEWDSWNEEMKMYYKGKKELIDAVNKVVNEEDVVHDLSSNGDSMLMNEIKGVSCNTFN</sequence>
<dbReference type="EMBL" id="PKPP01002183">
    <property type="protein sequence ID" value="PWA77052.1"/>
    <property type="molecule type" value="Genomic_DNA"/>
</dbReference>
<keyword evidence="3" id="KW-1185">Reference proteome</keyword>
<evidence type="ECO:0000256" key="1">
    <source>
        <dbReference type="SAM" id="MobiDB-lite"/>
    </source>
</evidence>
<organism evidence="2 3">
    <name type="scientific">Artemisia annua</name>
    <name type="common">Sweet wormwood</name>
    <dbReference type="NCBI Taxonomy" id="35608"/>
    <lineage>
        <taxon>Eukaryota</taxon>
        <taxon>Viridiplantae</taxon>
        <taxon>Streptophyta</taxon>
        <taxon>Embryophyta</taxon>
        <taxon>Tracheophyta</taxon>
        <taxon>Spermatophyta</taxon>
        <taxon>Magnoliopsida</taxon>
        <taxon>eudicotyledons</taxon>
        <taxon>Gunneridae</taxon>
        <taxon>Pentapetalae</taxon>
        <taxon>asterids</taxon>
        <taxon>campanulids</taxon>
        <taxon>Asterales</taxon>
        <taxon>Asteraceae</taxon>
        <taxon>Asteroideae</taxon>
        <taxon>Anthemideae</taxon>
        <taxon>Artemisiinae</taxon>
        <taxon>Artemisia</taxon>
    </lineage>
</organism>
<accession>A0A2U1NU67</accession>
<dbReference type="AlphaFoldDB" id="A0A2U1NU67"/>
<evidence type="ECO:0000313" key="3">
    <source>
        <dbReference type="Proteomes" id="UP000245207"/>
    </source>
</evidence>
<gene>
    <name evidence="2" type="ORF">CTI12_AA228590</name>
</gene>
<feature type="region of interest" description="Disordered" evidence="1">
    <location>
        <begin position="198"/>
        <end position="234"/>
    </location>
</feature>
<name>A0A2U1NU67_ARTAN</name>
<dbReference type="Proteomes" id="UP000245207">
    <property type="component" value="Unassembled WGS sequence"/>
</dbReference>
<dbReference type="STRING" id="35608.A0A2U1NU67"/>
<evidence type="ECO:0000313" key="2">
    <source>
        <dbReference type="EMBL" id="PWA77052.1"/>
    </source>
</evidence>
<comment type="caution">
    <text evidence="2">The sequence shown here is derived from an EMBL/GenBank/DDBJ whole genome shotgun (WGS) entry which is preliminary data.</text>
</comment>
<feature type="compositionally biased region" description="Basic and acidic residues" evidence="1">
    <location>
        <begin position="83"/>
        <end position="118"/>
    </location>
</feature>
<feature type="compositionally biased region" description="Polar residues" evidence="1">
    <location>
        <begin position="222"/>
        <end position="231"/>
    </location>
</feature>
<feature type="region of interest" description="Disordered" evidence="1">
    <location>
        <begin position="83"/>
        <end position="137"/>
    </location>
</feature>
<proteinExistence type="predicted"/>
<protein>
    <submittedName>
        <fullName evidence="2">Zinc knuckle CX2CX4HX4C</fullName>
    </submittedName>
</protein>
<reference evidence="2 3" key="1">
    <citation type="journal article" date="2018" name="Mol. Plant">
        <title>The genome of Artemisia annua provides insight into the evolution of Asteraceae family and artemisinin biosynthesis.</title>
        <authorList>
            <person name="Shen Q."/>
            <person name="Zhang L."/>
            <person name="Liao Z."/>
            <person name="Wang S."/>
            <person name="Yan T."/>
            <person name="Shi P."/>
            <person name="Liu M."/>
            <person name="Fu X."/>
            <person name="Pan Q."/>
            <person name="Wang Y."/>
            <person name="Lv Z."/>
            <person name="Lu X."/>
            <person name="Zhang F."/>
            <person name="Jiang W."/>
            <person name="Ma Y."/>
            <person name="Chen M."/>
            <person name="Hao X."/>
            <person name="Li L."/>
            <person name="Tang Y."/>
            <person name="Lv G."/>
            <person name="Zhou Y."/>
            <person name="Sun X."/>
            <person name="Brodelius P.E."/>
            <person name="Rose J.K.C."/>
            <person name="Tang K."/>
        </authorList>
    </citation>
    <scope>NUCLEOTIDE SEQUENCE [LARGE SCALE GENOMIC DNA]</scope>
    <source>
        <strain evidence="3">cv. Huhao1</strain>
        <tissue evidence="2">Leaf</tissue>
    </source>
</reference>
<dbReference type="PANTHER" id="PTHR31286:SF99">
    <property type="entry name" value="DUF4283 DOMAIN-CONTAINING PROTEIN"/>
    <property type="match status" value="1"/>
</dbReference>